<dbReference type="EMBL" id="GBXM01036157">
    <property type="protein sequence ID" value="JAH72420.1"/>
    <property type="molecule type" value="Transcribed_RNA"/>
</dbReference>
<protein>
    <submittedName>
        <fullName evidence="1">Uncharacterized protein</fullName>
    </submittedName>
</protein>
<dbReference type="AlphaFoldDB" id="A0A0E9V4Q8"/>
<reference evidence="1" key="1">
    <citation type="submission" date="2014-11" db="EMBL/GenBank/DDBJ databases">
        <authorList>
            <person name="Amaro Gonzalez C."/>
        </authorList>
    </citation>
    <scope>NUCLEOTIDE SEQUENCE</scope>
</reference>
<accession>A0A0E9V4Q8</accession>
<evidence type="ECO:0000313" key="1">
    <source>
        <dbReference type="EMBL" id="JAH72420.1"/>
    </source>
</evidence>
<proteinExistence type="predicted"/>
<name>A0A0E9V4Q8_ANGAN</name>
<reference evidence="1" key="2">
    <citation type="journal article" date="2015" name="Fish Shellfish Immunol.">
        <title>Early steps in the European eel (Anguilla anguilla)-Vibrio vulnificus interaction in the gills: Role of the RtxA13 toxin.</title>
        <authorList>
            <person name="Callol A."/>
            <person name="Pajuelo D."/>
            <person name="Ebbesson L."/>
            <person name="Teles M."/>
            <person name="MacKenzie S."/>
            <person name="Amaro C."/>
        </authorList>
    </citation>
    <scope>NUCLEOTIDE SEQUENCE</scope>
</reference>
<sequence length="99" mass="10995">MFCPLQLQGDHVSRPSSLSGIVIIIAHYILFVHIEEDTSAFVPSKSSEEEPVNTPHRDCKDTCRNVVSTANICVDIFVDQDVKLTIWSQGNVLSYSQSS</sequence>
<organism evidence="1">
    <name type="scientific">Anguilla anguilla</name>
    <name type="common">European freshwater eel</name>
    <name type="synonym">Muraena anguilla</name>
    <dbReference type="NCBI Taxonomy" id="7936"/>
    <lineage>
        <taxon>Eukaryota</taxon>
        <taxon>Metazoa</taxon>
        <taxon>Chordata</taxon>
        <taxon>Craniata</taxon>
        <taxon>Vertebrata</taxon>
        <taxon>Euteleostomi</taxon>
        <taxon>Actinopterygii</taxon>
        <taxon>Neopterygii</taxon>
        <taxon>Teleostei</taxon>
        <taxon>Anguilliformes</taxon>
        <taxon>Anguillidae</taxon>
        <taxon>Anguilla</taxon>
    </lineage>
</organism>